<dbReference type="OrthoDB" id="2086138at2"/>
<keyword evidence="4" id="KW-1185">Reference proteome</keyword>
<dbReference type="AlphaFoldDB" id="A0A6L7GCJ0"/>
<accession>A0A6L7GCJ0</accession>
<comment type="caution">
    <text evidence="3">The sequence shown here is derived from an EMBL/GenBank/DDBJ whole genome shotgun (WGS) entry which is preliminary data.</text>
</comment>
<evidence type="ECO:0000256" key="1">
    <source>
        <dbReference type="SAM" id="MobiDB-lite"/>
    </source>
</evidence>
<sequence>MVMPLNINRKTPRRPTRAKPRDEAGRFRPGFSGNPKGRPRKVKTIPKHLAEEIADAMAAKTAVTGADGKETMVSAYQAIVQQLVHSAKGAKPKEILAILEAMDKLAVFSVMRQNAEPPPEIKVSEEDLALLAILKASLEEQRLAALLESAVSPPVHQQPIRTPPGPSAASTSPSDSEVKPRQPAKRPHRKAARRQPPGGKRAK</sequence>
<evidence type="ECO:0000259" key="2">
    <source>
        <dbReference type="Pfam" id="PF18932"/>
    </source>
</evidence>
<reference evidence="3 4" key="1">
    <citation type="submission" date="2019-12" db="EMBL/GenBank/DDBJ databases">
        <title>Genomic-based taxomic classification of the family Erythrobacteraceae.</title>
        <authorList>
            <person name="Xu L."/>
        </authorList>
    </citation>
    <scope>NUCLEOTIDE SEQUENCE [LARGE SCALE GENOMIC DNA]</scope>
    <source>
        <strain evidence="3 4">KCTC 52259</strain>
    </source>
</reference>
<proteinExistence type="predicted"/>
<evidence type="ECO:0000313" key="4">
    <source>
        <dbReference type="Proteomes" id="UP000473531"/>
    </source>
</evidence>
<feature type="domain" description="DUF5681" evidence="2">
    <location>
        <begin position="24"/>
        <end position="103"/>
    </location>
</feature>
<feature type="region of interest" description="Disordered" evidence="1">
    <location>
        <begin position="151"/>
        <end position="203"/>
    </location>
</feature>
<feature type="region of interest" description="Disordered" evidence="1">
    <location>
        <begin position="1"/>
        <end position="43"/>
    </location>
</feature>
<evidence type="ECO:0000313" key="3">
    <source>
        <dbReference type="EMBL" id="MXP13340.1"/>
    </source>
</evidence>
<dbReference type="RefSeq" id="WP_160599447.1">
    <property type="nucleotide sequence ID" value="NZ_WTYU01000001.1"/>
</dbReference>
<protein>
    <recommendedName>
        <fullName evidence="2">DUF5681 domain-containing protein</fullName>
    </recommendedName>
</protein>
<feature type="compositionally biased region" description="Basic residues" evidence="1">
    <location>
        <begin position="182"/>
        <end position="193"/>
    </location>
</feature>
<name>A0A6L7GCJ0_9SPHN</name>
<organism evidence="3 4">
    <name type="scientific">Allopontixanthobacter confluentis</name>
    <dbReference type="NCBI Taxonomy" id="1849021"/>
    <lineage>
        <taxon>Bacteria</taxon>
        <taxon>Pseudomonadati</taxon>
        <taxon>Pseudomonadota</taxon>
        <taxon>Alphaproteobacteria</taxon>
        <taxon>Sphingomonadales</taxon>
        <taxon>Erythrobacteraceae</taxon>
        <taxon>Allopontixanthobacter</taxon>
    </lineage>
</organism>
<gene>
    <name evidence="3" type="ORF">GRI44_01035</name>
</gene>
<dbReference type="InterPro" id="IPR043736">
    <property type="entry name" value="DUF5681"/>
</dbReference>
<dbReference type="Pfam" id="PF18932">
    <property type="entry name" value="DUF5681"/>
    <property type="match status" value="1"/>
</dbReference>
<dbReference type="Proteomes" id="UP000473531">
    <property type="component" value="Unassembled WGS sequence"/>
</dbReference>
<dbReference type="EMBL" id="WTYU01000001">
    <property type="protein sequence ID" value="MXP13340.1"/>
    <property type="molecule type" value="Genomic_DNA"/>
</dbReference>